<protein>
    <submittedName>
        <fullName evidence="2">Uncharacterized protein</fullName>
    </submittedName>
</protein>
<gene>
    <name evidence="2" type="ORF">KC19_3G250700</name>
</gene>
<dbReference type="EMBL" id="CM026423">
    <property type="protein sequence ID" value="KAG0585013.1"/>
    <property type="molecule type" value="Genomic_DNA"/>
</dbReference>
<dbReference type="AlphaFoldDB" id="A0A8T0IRJ5"/>
<name>A0A8T0IRJ5_CERPU</name>
<organism evidence="2 3">
    <name type="scientific">Ceratodon purpureus</name>
    <name type="common">Fire moss</name>
    <name type="synonym">Dicranum purpureum</name>
    <dbReference type="NCBI Taxonomy" id="3225"/>
    <lineage>
        <taxon>Eukaryota</taxon>
        <taxon>Viridiplantae</taxon>
        <taxon>Streptophyta</taxon>
        <taxon>Embryophyta</taxon>
        <taxon>Bryophyta</taxon>
        <taxon>Bryophytina</taxon>
        <taxon>Bryopsida</taxon>
        <taxon>Dicranidae</taxon>
        <taxon>Pseudoditrichales</taxon>
        <taxon>Ditrichaceae</taxon>
        <taxon>Ceratodon</taxon>
    </lineage>
</organism>
<evidence type="ECO:0000256" key="1">
    <source>
        <dbReference type="SAM" id="MobiDB-lite"/>
    </source>
</evidence>
<reference evidence="2" key="1">
    <citation type="submission" date="2020-06" db="EMBL/GenBank/DDBJ databases">
        <title>WGS assembly of Ceratodon purpureus strain R40.</title>
        <authorList>
            <person name="Carey S.B."/>
            <person name="Jenkins J."/>
            <person name="Shu S."/>
            <person name="Lovell J.T."/>
            <person name="Sreedasyam A."/>
            <person name="Maumus F."/>
            <person name="Tiley G.P."/>
            <person name="Fernandez-Pozo N."/>
            <person name="Barry K."/>
            <person name="Chen C."/>
            <person name="Wang M."/>
            <person name="Lipzen A."/>
            <person name="Daum C."/>
            <person name="Saski C.A."/>
            <person name="Payton A.C."/>
            <person name="Mcbreen J.C."/>
            <person name="Conrad R.E."/>
            <person name="Kollar L.M."/>
            <person name="Olsson S."/>
            <person name="Huttunen S."/>
            <person name="Landis J.B."/>
            <person name="Wickett N.J."/>
            <person name="Johnson M.G."/>
            <person name="Rensing S.A."/>
            <person name="Grimwood J."/>
            <person name="Schmutz J."/>
            <person name="Mcdaniel S.F."/>
        </authorList>
    </citation>
    <scope>NUCLEOTIDE SEQUENCE</scope>
    <source>
        <strain evidence="2">R40</strain>
    </source>
</reference>
<sequence length="895" mass="103195">MTTSTSKGTINPLSEMKQRSMDPPSRWDHLEPAQLAKLFLECDVHDLDEAWSNLTKWETKDRVSNTPEWKPSMLENAAKREYHTYFPMLMEMNTSDFRCVSCRCVPTEIEGQNCPTHGLPQLAYQMEDWYATPAMNYLPPQITNIIGGAGGLWLCIGGSQPRAPFEYTLGVPFSEYWEDDYYERGQPIMCVTNPLTKEYCYLPPFTFKLDGISAVLKIVDWDVETDEIMKCMEWGSGSISRPGSGECSPKITRSEPSSPKRGRNSPDSSPPSPCSPCSEPEVGLHFHEIEREEPPKEKKKRIIYSKKKIPYWEVPPFKKCTRGRIPSVPNCTGAPKFNPRWTWNPRDKFHAMPCVRCHSDYCATRFNHPQEFTGNFPTQEEWNCLRGCTTNHGFTIPVYETPAPTHREFQKLLDLPAEKHKEPWLVRGNGMPVFVPPGYIVPGSPKYTGPRSNQNFKDDEAVILLDLNGREIGLGQVWKRKTGDVMDWNPLKNYETAVVVTRSDIDVDLEWERARYFGRKLRKKKIVGSKEVGKGNMMCSLPIRWPTSLLIRPFEVAMAMKCQMSMDHIEGRDDPSFGSAAIANIIKEMQDPVRHPTRQITSPSQDMCYEKCQYGTSSRFIVVIMGYHYLQQLNSRLEEDLVVGVYESFLKKWTFKRLTSNRCRLMPESQGKTGLAILGEDPREMAVIFGGLAMNVKPGREEEEEFFESTLFYCPLYSRRRSRKQYLFHGRKIDPTNCHQLFNFEMWPPIVVQPFRRPGQYSVQAITRKLNKFPEIAETIYIVNVNLDEEMIPTGYFDLLSRMPENNFHELLASATAFTPQYIEHASGEGLIIFKAGHNPKLVIYDVFWDRWIITNYPQQQEGELMKHWQLCEGLWKPNWKQRSGNSDVLLALQP</sequence>
<evidence type="ECO:0000313" key="2">
    <source>
        <dbReference type="EMBL" id="KAG0585013.1"/>
    </source>
</evidence>
<feature type="compositionally biased region" description="Polar residues" evidence="1">
    <location>
        <begin position="1"/>
        <end position="12"/>
    </location>
</feature>
<feature type="region of interest" description="Disordered" evidence="1">
    <location>
        <begin position="238"/>
        <end position="279"/>
    </location>
</feature>
<feature type="region of interest" description="Disordered" evidence="1">
    <location>
        <begin position="1"/>
        <end position="26"/>
    </location>
</feature>
<dbReference type="Proteomes" id="UP000822688">
    <property type="component" value="Chromosome 3"/>
</dbReference>
<evidence type="ECO:0000313" key="3">
    <source>
        <dbReference type="Proteomes" id="UP000822688"/>
    </source>
</evidence>
<keyword evidence="3" id="KW-1185">Reference proteome</keyword>
<feature type="compositionally biased region" description="Basic and acidic residues" evidence="1">
    <location>
        <begin position="16"/>
        <end position="26"/>
    </location>
</feature>
<proteinExistence type="predicted"/>
<accession>A0A8T0IRJ5</accession>
<comment type="caution">
    <text evidence="2">The sequence shown here is derived from an EMBL/GenBank/DDBJ whole genome shotgun (WGS) entry which is preliminary data.</text>
</comment>